<dbReference type="Pfam" id="PF17035">
    <property type="entry name" value="BET"/>
    <property type="match status" value="1"/>
</dbReference>
<gene>
    <name evidence="3" type="ORF">CPAV1605_891</name>
</gene>
<sequence length="146" mass="17278">MNNKEISQENNKEKKYSHSERKQISYKIKKLKKKEDYVKLFKIIKEDTSNKFTQNSNGIWLDFKCLSNQTVKRVEIFLNIALSKDKTNSDSVNSLEYVPYSKDELAYVKNQPGPKLSNYEKSILRRHRYDEKTLEISSSEDNQQKS</sequence>
<dbReference type="AlphaFoldDB" id="A0A5E8CJ40"/>
<dbReference type="Gene3D" id="1.20.1270.220">
    <property type="match status" value="1"/>
</dbReference>
<feature type="domain" description="NET" evidence="2">
    <location>
        <begin position="16"/>
        <end position="78"/>
    </location>
</feature>
<protein>
    <recommendedName>
        <fullName evidence="2">NET domain-containing protein</fullName>
    </recommendedName>
</protein>
<dbReference type="InterPro" id="IPR038336">
    <property type="entry name" value="NET_sf"/>
</dbReference>
<evidence type="ECO:0000313" key="3">
    <source>
        <dbReference type="EMBL" id="VVU95166.1"/>
    </source>
</evidence>
<evidence type="ECO:0000256" key="1">
    <source>
        <dbReference type="SAM" id="MobiDB-lite"/>
    </source>
</evidence>
<organism evidence="3">
    <name type="scientific">seawater metagenome</name>
    <dbReference type="NCBI Taxonomy" id="1561972"/>
    <lineage>
        <taxon>unclassified sequences</taxon>
        <taxon>metagenomes</taxon>
        <taxon>ecological metagenomes</taxon>
    </lineage>
</organism>
<name>A0A5E8CJ40_9ZZZZ</name>
<dbReference type="InterPro" id="IPR027353">
    <property type="entry name" value="NET_dom"/>
</dbReference>
<proteinExistence type="predicted"/>
<accession>A0A5E8CJ40</accession>
<evidence type="ECO:0000259" key="2">
    <source>
        <dbReference type="Pfam" id="PF17035"/>
    </source>
</evidence>
<dbReference type="EMBL" id="CABVLZ010000003">
    <property type="protein sequence ID" value="VVU95166.1"/>
    <property type="molecule type" value="Genomic_DNA"/>
</dbReference>
<feature type="region of interest" description="Disordered" evidence="1">
    <location>
        <begin position="1"/>
        <end position="21"/>
    </location>
</feature>
<reference evidence="3" key="1">
    <citation type="submission" date="2019-09" db="EMBL/GenBank/DDBJ databases">
        <authorList>
            <person name="Needham M D."/>
        </authorList>
    </citation>
    <scope>NUCLEOTIDE SEQUENCE</scope>
</reference>